<protein>
    <submittedName>
        <fullName evidence="1">Tetratricopeptide repeat protein</fullName>
    </submittedName>
</protein>
<dbReference type="Gene3D" id="1.25.40.10">
    <property type="entry name" value="Tetratricopeptide repeat domain"/>
    <property type="match status" value="1"/>
</dbReference>
<name>A0ABX2KN42_9PROT</name>
<gene>
    <name evidence="1" type="ORF">GBZ48_33395</name>
</gene>
<dbReference type="SUPFAM" id="SSF48452">
    <property type="entry name" value="TPR-like"/>
    <property type="match status" value="1"/>
</dbReference>
<dbReference type="InterPro" id="IPR019734">
    <property type="entry name" value="TPR_rpt"/>
</dbReference>
<dbReference type="SUPFAM" id="SSF53756">
    <property type="entry name" value="UDP-Glycosyltransferase/glycogen phosphorylase"/>
    <property type="match status" value="1"/>
</dbReference>
<dbReference type="InterPro" id="IPR002201">
    <property type="entry name" value="Glyco_trans_9"/>
</dbReference>
<dbReference type="Pfam" id="PF01075">
    <property type="entry name" value="Glyco_transf_9"/>
    <property type="match status" value="1"/>
</dbReference>
<dbReference type="Gene3D" id="3.40.50.2000">
    <property type="entry name" value="Glycogen Phosphorylase B"/>
    <property type="match status" value="1"/>
</dbReference>
<accession>A0ABX2KN42</accession>
<dbReference type="Proteomes" id="UP000605086">
    <property type="component" value="Unassembled WGS sequence"/>
</dbReference>
<keyword evidence="2" id="KW-1185">Reference proteome</keyword>
<organism evidence="1 2">
    <name type="scientific">Azospirillum melinis</name>
    <dbReference type="NCBI Taxonomy" id="328839"/>
    <lineage>
        <taxon>Bacteria</taxon>
        <taxon>Pseudomonadati</taxon>
        <taxon>Pseudomonadota</taxon>
        <taxon>Alphaproteobacteria</taxon>
        <taxon>Rhodospirillales</taxon>
        <taxon>Azospirillaceae</taxon>
        <taxon>Azospirillum</taxon>
    </lineage>
</organism>
<proteinExistence type="predicted"/>
<dbReference type="SMART" id="SM00028">
    <property type="entry name" value="TPR"/>
    <property type="match status" value="2"/>
</dbReference>
<dbReference type="RefSeq" id="WP_174474964.1">
    <property type="nucleotide sequence ID" value="NZ_JAGINN010000013.1"/>
</dbReference>
<sequence length="407" mass="44359">MPFAPSHSNQCELHRREGRLDEAAAHGRRAVALDPGDATGWYNLGVALYDRLEIEASMTCERRAVRLRPDWPDPHFELAEGLLLSGRLEEGWQEYEWRWGLPGVPPPIPPAIQKRRGHAGMRPWDGRPMPGGTLLLVADQGFGDSIQFARYLPMAAALCSRLAVACSPDMLPVIRSIPGGQRAFTAWEEAPPFDAWAALSSLPGLFGTEIGTIPAAVPYLRAEPARVERWKGRLDGLLPRGYRRVGLVWAGRPSHGNDRSRSMPLARLAPFLALERTVLVSLQKGPAQAEVAQVYGAAPLVNLGPELESFADTMAVLAQLDHVVCVDTAIAHLAGAMGRPTALLLPHAPDWRWLLGRSGTPWYPTVTLHRQPASGRWDEAVHGAVAAVTGNPVRASGLRASGRPTRR</sequence>
<dbReference type="InterPro" id="IPR011990">
    <property type="entry name" value="TPR-like_helical_dom_sf"/>
</dbReference>
<dbReference type="EMBL" id="WHOS01000088">
    <property type="protein sequence ID" value="NUB04108.1"/>
    <property type="molecule type" value="Genomic_DNA"/>
</dbReference>
<dbReference type="Pfam" id="PF13414">
    <property type="entry name" value="TPR_11"/>
    <property type="match status" value="1"/>
</dbReference>
<comment type="caution">
    <text evidence="1">The sequence shown here is derived from an EMBL/GenBank/DDBJ whole genome shotgun (WGS) entry which is preliminary data.</text>
</comment>
<reference evidence="1 2" key="1">
    <citation type="submission" date="2019-10" db="EMBL/GenBank/DDBJ databases">
        <title>Genome sequence of Azospirillum melinis.</title>
        <authorList>
            <person name="Ambrosini A."/>
            <person name="Sant'Anna F.H."/>
            <person name="Cassan F.D."/>
            <person name="Souza E.M."/>
            <person name="Passaglia L.M.P."/>
        </authorList>
    </citation>
    <scope>NUCLEOTIDE SEQUENCE [LARGE SCALE GENOMIC DNA]</scope>
    <source>
        <strain evidence="1 2">TMCY0552</strain>
    </source>
</reference>
<evidence type="ECO:0000313" key="2">
    <source>
        <dbReference type="Proteomes" id="UP000605086"/>
    </source>
</evidence>
<evidence type="ECO:0000313" key="1">
    <source>
        <dbReference type="EMBL" id="NUB04108.1"/>
    </source>
</evidence>